<feature type="compositionally biased region" description="Basic residues" evidence="1">
    <location>
        <begin position="260"/>
        <end position="277"/>
    </location>
</feature>
<protein>
    <submittedName>
        <fullName evidence="2">DUF5693 family protein</fullName>
    </submittedName>
</protein>
<keyword evidence="3" id="KW-1185">Reference proteome</keyword>
<name>A0ABZ1BMD9_9FIRM</name>
<evidence type="ECO:0000313" key="3">
    <source>
        <dbReference type="Proteomes" id="UP001333102"/>
    </source>
</evidence>
<dbReference type="Pfam" id="PF18949">
    <property type="entry name" value="DUF5693"/>
    <property type="match status" value="1"/>
</dbReference>
<dbReference type="Proteomes" id="UP001333102">
    <property type="component" value="Chromosome"/>
</dbReference>
<dbReference type="RefSeq" id="WP_324668206.1">
    <property type="nucleotide sequence ID" value="NZ_CP141614.1"/>
</dbReference>
<dbReference type="InterPro" id="IPR043748">
    <property type="entry name" value="DUF5693"/>
</dbReference>
<evidence type="ECO:0000256" key="1">
    <source>
        <dbReference type="SAM" id="MobiDB-lite"/>
    </source>
</evidence>
<feature type="region of interest" description="Disordered" evidence="1">
    <location>
        <begin position="242"/>
        <end position="298"/>
    </location>
</feature>
<feature type="compositionally biased region" description="Low complexity" evidence="1">
    <location>
        <begin position="286"/>
        <end position="298"/>
    </location>
</feature>
<gene>
    <name evidence="2" type="ORF">VLY81_10945</name>
</gene>
<organism evidence="2 3">
    <name type="scientific">Geochorda subterranea</name>
    <dbReference type="NCBI Taxonomy" id="3109564"/>
    <lineage>
        <taxon>Bacteria</taxon>
        <taxon>Bacillati</taxon>
        <taxon>Bacillota</taxon>
        <taxon>Limnochordia</taxon>
        <taxon>Limnochordales</taxon>
        <taxon>Geochordaceae</taxon>
        <taxon>Geochorda</taxon>
    </lineage>
</organism>
<dbReference type="EMBL" id="CP141614">
    <property type="protein sequence ID" value="WRP13937.1"/>
    <property type="molecule type" value="Genomic_DNA"/>
</dbReference>
<sequence length="298" mass="31575">MLVLLRYADRPRIEPWAFAPADPAAATAAGTGPTTPAISRVLIFEGSSVPDPAAVAGPMRRAGLALGLVEFAGQQGAPELARRLDLAAVGVHSMRAEEMAASTVDDAVARYVRAVRERGARVLYLRPAATADETVALVREMAGALEREGRVVAGRARAGAARPPAWLLALVGVGAGGLAAWAWEGWRAAARRPGGWMPLAAVLAGSRAGPRWPGHGRAAGRRPSPCCSGRLRPWVSPWSLRWRRPERPPPWPRRTGAAGGRRRGRWGAGRLRGHRRGGRADGGGPAQRRPLRAAPRAV</sequence>
<evidence type="ECO:0000313" key="2">
    <source>
        <dbReference type="EMBL" id="WRP13937.1"/>
    </source>
</evidence>
<proteinExistence type="predicted"/>
<reference evidence="3" key="1">
    <citation type="submission" date="2023-12" db="EMBL/GenBank/DDBJ databases">
        <title>Novel isolates from deep terrestrial aquifers shed light on the physiology and ecology of the class Limnochordia.</title>
        <authorList>
            <person name="Karnachuk O.V."/>
            <person name="Lukina A.P."/>
            <person name="Avakyan M.R."/>
            <person name="Kadnikov V."/>
            <person name="Begmatov S."/>
            <person name="Beletsky A.V."/>
            <person name="Mardanov A.V."/>
            <person name="Ravin N.V."/>
        </authorList>
    </citation>
    <scope>NUCLEOTIDE SEQUENCE [LARGE SCALE GENOMIC DNA]</scope>
    <source>
        <strain evidence="3">LN</strain>
    </source>
</reference>
<accession>A0ABZ1BMD9</accession>